<dbReference type="GO" id="GO:0005524">
    <property type="term" value="F:ATP binding"/>
    <property type="evidence" value="ECO:0007669"/>
    <property type="project" value="UniProtKB-UniRule"/>
</dbReference>
<dbReference type="EC" id="2.4.2.54" evidence="2"/>
<dbReference type="AlphaFoldDB" id="A0A348B2X8"/>
<dbReference type="KEGG" id="sacd:HS1genome_0919"/>
<reference evidence="5" key="1">
    <citation type="journal article" date="2014" name="Int. J. Syst. Evol. Microbiol.">
        <title>Complete genome sequence of Corynebacterium casei LMG S-19264T (=DSM 44701T), isolated from a smear-ripened cheese.</title>
        <authorList>
            <consortium name="US DOE Joint Genome Institute (JGI-PGF)"/>
            <person name="Walter F."/>
            <person name="Albersmeier A."/>
            <person name="Kalinowski J."/>
            <person name="Ruckert C."/>
        </authorList>
    </citation>
    <scope>NUCLEOTIDE SEQUENCE</scope>
    <source>
        <strain evidence="5">JCM 31740</strain>
    </source>
</reference>
<dbReference type="UniPathway" id="UPA00065"/>
<proteinExistence type="inferred from homology"/>
<dbReference type="PANTHER" id="PTHR20861">
    <property type="entry name" value="HOMOSERINE/4-DIPHOSPHOCYTIDYL-2-C-METHYL-D-ERYTHRITOL KINASE"/>
    <property type="match status" value="1"/>
</dbReference>
<evidence type="ECO:0000256" key="2">
    <source>
        <dbReference type="PIRNR" id="PIRNR004884"/>
    </source>
</evidence>
<dbReference type="Proteomes" id="UP000616143">
    <property type="component" value="Unassembled WGS sequence"/>
</dbReference>
<reference evidence="5" key="4">
    <citation type="submission" date="2020-09" db="EMBL/GenBank/DDBJ databases">
        <authorList>
            <person name="Sun Q."/>
            <person name="Ohkuma M."/>
        </authorList>
    </citation>
    <scope>NUCLEOTIDE SEQUENCE</scope>
    <source>
        <strain evidence="5">JCM 31740</strain>
    </source>
</reference>
<dbReference type="NCBIfam" id="TIGR00144">
    <property type="entry name" value="beta_RFAP_syn"/>
    <property type="match status" value="1"/>
</dbReference>
<dbReference type="RefSeq" id="WP_126449820.1">
    <property type="nucleotide sequence ID" value="NZ_AP018553.1"/>
</dbReference>
<evidence type="ECO:0000313" key="4">
    <source>
        <dbReference type="EMBL" id="BBD72530.1"/>
    </source>
</evidence>
<dbReference type="InterPro" id="IPR006204">
    <property type="entry name" value="GHMP_kinase_N_dom"/>
</dbReference>
<dbReference type="Pfam" id="PF00288">
    <property type="entry name" value="GHMP_kinases_N"/>
    <property type="match status" value="1"/>
</dbReference>
<dbReference type="GeneID" id="38666425"/>
<comment type="subunit">
    <text evidence="2">Homodimer.</text>
</comment>
<sequence>MLKVVGISRLHVTLLDLEGKWGRLDGGVGIALERPRVVVRIGECAPPIQPPFQVPGVCLDEDYEPHVGLGHTTQLALAVAKASAEFNGVPMDSVRLARLVGRGSTSGVGVHAFQWGGMVLDGGHSVKVKPTPSPSDYSSAPPPPLLARFRFPWKLYVNIPSRGRRIFGEEERAAFRARVEGTAELARVVLMGLLPSVVEEDVEEALRSIDAIQSLGFKRVEWLLQSEEVRSLASSMRTRGFYVGLSSFGPAIYTFLSSEREGRELISTFGGFVTEPNNRGAKVEWSTTNS</sequence>
<dbReference type="InterPro" id="IPR004422">
    <property type="entry name" value="RFAP_synthase"/>
</dbReference>
<comment type="catalytic activity">
    <reaction evidence="2">
        <text>5-phospho-alpha-D-ribose 1-diphosphate + 4-hydroxybenzoate + H(+) = 4-(beta-D-ribofuranosyl)phenol 5'-phosphate + CO2 + diphosphate</text>
        <dbReference type="Rhea" id="RHEA:48556"/>
        <dbReference type="ChEBI" id="CHEBI:15378"/>
        <dbReference type="ChEBI" id="CHEBI:16526"/>
        <dbReference type="ChEBI" id="CHEBI:17879"/>
        <dbReference type="ChEBI" id="CHEBI:33019"/>
        <dbReference type="ChEBI" id="CHEBI:58017"/>
        <dbReference type="ChEBI" id="CHEBI:82767"/>
        <dbReference type="EC" id="2.4.2.54"/>
    </reaction>
</comment>
<evidence type="ECO:0000256" key="1">
    <source>
        <dbReference type="ARBA" id="ARBA00022679"/>
    </source>
</evidence>
<dbReference type="EMBL" id="AP018553">
    <property type="protein sequence ID" value="BBD72530.1"/>
    <property type="molecule type" value="Genomic_DNA"/>
</dbReference>
<dbReference type="EMBL" id="BMQS01000007">
    <property type="protein sequence ID" value="GGT93880.1"/>
    <property type="molecule type" value="Genomic_DNA"/>
</dbReference>
<dbReference type="SUPFAM" id="SSF54211">
    <property type="entry name" value="Ribosomal protein S5 domain 2-like"/>
    <property type="match status" value="1"/>
</dbReference>
<evidence type="ECO:0000259" key="3">
    <source>
        <dbReference type="Pfam" id="PF00288"/>
    </source>
</evidence>
<dbReference type="PIRSF" id="PIRSF004884">
    <property type="entry name" value="Sugar_kin_arch"/>
    <property type="match status" value="1"/>
</dbReference>
<accession>A0A348B2X8</accession>
<comment type="function">
    <text evidence="2">Catalyzes the condensation of 4-aminobenzoate (pABA) with 5-phospho-alpha-D-ribose 1-diphosphate (PRPP) to produce beta-ribofuranosylaminobenzene 5'-phosphate (beta-RFA-P).</text>
</comment>
<comment type="similarity">
    <text evidence="2">Belongs to the beta-RFA-P synthase family.</text>
</comment>
<organism evidence="4 6">
    <name type="scientific">Sulfodiicoccus acidiphilus</name>
    <dbReference type="NCBI Taxonomy" id="1670455"/>
    <lineage>
        <taxon>Archaea</taxon>
        <taxon>Thermoproteota</taxon>
        <taxon>Thermoprotei</taxon>
        <taxon>Sulfolobales</taxon>
        <taxon>Sulfolobaceae</taxon>
        <taxon>Sulfodiicoccus</taxon>
    </lineage>
</organism>
<dbReference type="GO" id="GO:0043793">
    <property type="term" value="F:beta-ribofuranosylaminobenzene 5'-phosphate synthase activity"/>
    <property type="evidence" value="ECO:0007669"/>
    <property type="project" value="UniProtKB-EC"/>
</dbReference>
<keyword evidence="6" id="KW-1185">Reference proteome</keyword>
<keyword evidence="1 2" id="KW-0808">Transferase</keyword>
<name>A0A348B2X8_9CREN</name>
<reference evidence="6" key="2">
    <citation type="submission" date="2018-04" db="EMBL/GenBank/DDBJ databases">
        <title>Complete genome sequence of Sulfodiicoccus acidiphilus strain HS-1.</title>
        <authorList>
            <person name="Sakai H.D."/>
            <person name="Kurosawa N."/>
        </authorList>
    </citation>
    <scope>NUCLEOTIDE SEQUENCE [LARGE SCALE GENOMIC DNA]</scope>
    <source>
        <strain evidence="6">HS-1</strain>
    </source>
</reference>
<feature type="domain" description="GHMP kinase N-terminal" evidence="3">
    <location>
        <begin position="59"/>
        <end position="112"/>
    </location>
</feature>
<keyword evidence="2" id="KW-0328">Glycosyltransferase</keyword>
<gene>
    <name evidence="5" type="ORF">GCM10007116_09510</name>
    <name evidence="4" type="ORF">HS1genome_0919</name>
</gene>
<evidence type="ECO:0000313" key="5">
    <source>
        <dbReference type="EMBL" id="GGT93880.1"/>
    </source>
</evidence>
<dbReference type="PANTHER" id="PTHR20861:SF6">
    <property type="entry name" value="BETA-RIBOFURANOSYLPHENOL 5'-PHOSPHATE SYNTHASE"/>
    <property type="match status" value="1"/>
</dbReference>
<dbReference type="OrthoDB" id="85156at2157"/>
<evidence type="ECO:0000313" key="6">
    <source>
        <dbReference type="Proteomes" id="UP000276741"/>
    </source>
</evidence>
<reference evidence="4" key="3">
    <citation type="journal article" date="2019" name="BMC Res. Notes">
        <title>Complete genome sequence of the Sulfodiicoccus acidiphilus strain HS-1T, the first crenarchaeon that lacks polB3, isolated from an acidic hot spring in Ohwaku-dani, Hakone, Japan.</title>
        <authorList>
            <person name="Sakai H.D."/>
            <person name="Kurosawa N."/>
        </authorList>
    </citation>
    <scope>NUCLEOTIDE SEQUENCE</scope>
    <source>
        <strain evidence="4">HS-1</strain>
    </source>
</reference>
<dbReference type="InterPro" id="IPR020568">
    <property type="entry name" value="Ribosomal_Su5_D2-typ_SF"/>
</dbReference>
<comment type="pathway">
    <text evidence="2">Cofactor biosynthesis; 5,6,7,8-tetrahydromethanopterin biosynthesis.</text>
</comment>
<dbReference type="Proteomes" id="UP000276741">
    <property type="component" value="Chromosome"/>
</dbReference>
<protein>
    <recommendedName>
        <fullName evidence="2">Beta-ribofuranosylaminobenzene 5'-phosphate synthase</fullName>
        <shortName evidence="2">Beta-RFA-P synthase</shortName>
        <ecNumber evidence="2">2.4.2.54</ecNumber>
    </recommendedName>
</protein>